<evidence type="ECO:0000313" key="1">
    <source>
        <dbReference type="EMBL" id="AFK71242.1"/>
    </source>
</evidence>
<dbReference type="HOGENOM" id="CLU_3375418_0_0_6"/>
<name>I3V0H1_PSEPU</name>
<protein>
    <submittedName>
        <fullName evidence="1">Uncharacterized protein</fullName>
    </submittedName>
</protein>
<dbReference type="Proteomes" id="UP000005268">
    <property type="component" value="Chromosome"/>
</dbReference>
<proteinExistence type="predicted"/>
<accession>I3V0H1</accession>
<reference evidence="1 2" key="1">
    <citation type="journal article" date="2012" name="J. Bacteriol.">
        <title>Complete Genome Sequence of the Naphthalene-Degrading Pseudomonas putida Strain ND6.</title>
        <authorList>
            <person name="Li S."/>
            <person name="Zhao H."/>
            <person name="Li Y."/>
            <person name="Niu S."/>
            <person name="Cai B."/>
        </authorList>
    </citation>
    <scope>NUCLEOTIDE SEQUENCE [LARGE SCALE GENOMIC DNA]</scope>
    <source>
        <strain evidence="1 2">ND6</strain>
    </source>
</reference>
<dbReference type="EMBL" id="CP003588">
    <property type="protein sequence ID" value="AFK71242.1"/>
    <property type="molecule type" value="Genomic_DNA"/>
</dbReference>
<dbReference type="AlphaFoldDB" id="I3V0H1"/>
<dbReference type="KEGG" id="ppi:YSA_08275"/>
<sequence>MRLPRDMLMNPFLKKLNAANAQAQLLDEGLLTRI</sequence>
<gene>
    <name evidence="1" type="ORF">YSA_08275</name>
</gene>
<organism evidence="1 2">
    <name type="scientific">Pseudomonas putida ND6</name>
    <dbReference type="NCBI Taxonomy" id="231023"/>
    <lineage>
        <taxon>Bacteria</taxon>
        <taxon>Pseudomonadati</taxon>
        <taxon>Pseudomonadota</taxon>
        <taxon>Gammaproteobacteria</taxon>
        <taxon>Pseudomonadales</taxon>
        <taxon>Pseudomonadaceae</taxon>
        <taxon>Pseudomonas</taxon>
    </lineage>
</organism>
<evidence type="ECO:0000313" key="2">
    <source>
        <dbReference type="Proteomes" id="UP000005268"/>
    </source>
</evidence>